<dbReference type="Gene3D" id="1.10.760.10">
    <property type="entry name" value="Cytochrome c-like domain"/>
    <property type="match status" value="1"/>
</dbReference>
<evidence type="ECO:0000256" key="4">
    <source>
        <dbReference type="ARBA" id="ARBA00022617"/>
    </source>
</evidence>
<dbReference type="GO" id="GO:0009055">
    <property type="term" value="F:electron transfer activity"/>
    <property type="evidence" value="ECO:0007669"/>
    <property type="project" value="InterPro"/>
</dbReference>
<gene>
    <name evidence="13" type="ORF">FPZ52_02670</name>
</gene>
<evidence type="ECO:0000256" key="8">
    <source>
        <dbReference type="ARBA" id="ARBA00022989"/>
    </source>
</evidence>
<keyword evidence="10" id="KW-0472">Membrane</keyword>
<proteinExistence type="predicted"/>
<dbReference type="InterPro" id="IPR002327">
    <property type="entry name" value="Cyt_c_1A/1B"/>
</dbReference>
<evidence type="ECO:0000256" key="3">
    <source>
        <dbReference type="ARBA" id="ARBA00022475"/>
    </source>
</evidence>
<organism evidence="13 14">
    <name type="scientific">Qingshengfaniella alkalisoli</name>
    <dbReference type="NCBI Taxonomy" id="2599296"/>
    <lineage>
        <taxon>Bacteria</taxon>
        <taxon>Pseudomonadati</taxon>
        <taxon>Pseudomonadota</taxon>
        <taxon>Alphaproteobacteria</taxon>
        <taxon>Rhodobacterales</taxon>
        <taxon>Paracoccaceae</taxon>
        <taxon>Qingshengfaniella</taxon>
    </lineage>
</organism>
<dbReference type="EMBL" id="CP042261">
    <property type="protein sequence ID" value="QDY68628.1"/>
    <property type="molecule type" value="Genomic_DNA"/>
</dbReference>
<evidence type="ECO:0000256" key="9">
    <source>
        <dbReference type="ARBA" id="ARBA00023004"/>
    </source>
</evidence>
<feature type="domain" description="Cytochrome c" evidence="12">
    <location>
        <begin position="72"/>
        <end position="171"/>
    </location>
</feature>
<reference evidence="13 14" key="1">
    <citation type="submission" date="2019-07" db="EMBL/GenBank/DDBJ databases">
        <title>Litoreibacter alkalisoli sp. nov., isolated from saline-alkaline soil.</title>
        <authorList>
            <person name="Wang S."/>
            <person name="Xu L."/>
            <person name="Xing Y.-T."/>
            <person name="Sun J.-Q."/>
        </authorList>
    </citation>
    <scope>NUCLEOTIDE SEQUENCE [LARGE SCALE GENOMIC DNA]</scope>
    <source>
        <strain evidence="13 14">LN3S51</strain>
    </source>
</reference>
<evidence type="ECO:0000256" key="10">
    <source>
        <dbReference type="ARBA" id="ARBA00023136"/>
    </source>
</evidence>
<evidence type="ECO:0000256" key="2">
    <source>
        <dbReference type="ARBA" id="ARBA00022448"/>
    </source>
</evidence>
<evidence type="ECO:0000256" key="7">
    <source>
        <dbReference type="ARBA" id="ARBA00022982"/>
    </source>
</evidence>
<dbReference type="Pfam" id="PF00034">
    <property type="entry name" value="Cytochrom_C"/>
    <property type="match status" value="1"/>
</dbReference>
<dbReference type="PROSITE" id="PS51007">
    <property type="entry name" value="CYTC"/>
    <property type="match status" value="1"/>
</dbReference>
<keyword evidence="2" id="KW-0813">Transport</keyword>
<name>A0A5B8IVV4_9RHOB</name>
<dbReference type="KEGG" id="lit:FPZ52_02670"/>
<dbReference type="Proteomes" id="UP000318483">
    <property type="component" value="Chromosome"/>
</dbReference>
<dbReference type="PANTHER" id="PTHR11961">
    <property type="entry name" value="CYTOCHROME C"/>
    <property type="match status" value="1"/>
</dbReference>
<dbReference type="AlphaFoldDB" id="A0A5B8IVV4"/>
<evidence type="ECO:0000313" key="13">
    <source>
        <dbReference type="EMBL" id="QDY68628.1"/>
    </source>
</evidence>
<keyword evidence="5" id="KW-0812">Transmembrane</keyword>
<protein>
    <submittedName>
        <fullName evidence="13">Cytochrome c family protein</fullName>
    </submittedName>
</protein>
<dbReference type="FunFam" id="1.10.760.10:FF:000026">
    <property type="entry name" value="Cytochrome C, membrane-bound"/>
    <property type="match status" value="1"/>
</dbReference>
<keyword evidence="4 11" id="KW-0349">Heme</keyword>
<dbReference type="InterPro" id="IPR009056">
    <property type="entry name" value="Cyt_c-like_dom"/>
</dbReference>
<evidence type="ECO:0000256" key="5">
    <source>
        <dbReference type="ARBA" id="ARBA00022692"/>
    </source>
</evidence>
<keyword evidence="14" id="KW-1185">Reference proteome</keyword>
<keyword evidence="3" id="KW-1003">Cell membrane</keyword>
<dbReference type="OrthoDB" id="9805828at2"/>
<evidence type="ECO:0000256" key="6">
    <source>
        <dbReference type="ARBA" id="ARBA00022723"/>
    </source>
</evidence>
<keyword evidence="6 11" id="KW-0479">Metal-binding</keyword>
<keyword evidence="7" id="KW-0249">Electron transport</keyword>
<keyword evidence="8" id="KW-1133">Transmembrane helix</keyword>
<dbReference type="InterPro" id="IPR036909">
    <property type="entry name" value="Cyt_c-like_dom_sf"/>
</dbReference>
<evidence type="ECO:0000256" key="11">
    <source>
        <dbReference type="PROSITE-ProRule" id="PRU00433"/>
    </source>
</evidence>
<evidence type="ECO:0000259" key="12">
    <source>
        <dbReference type="PROSITE" id="PS51007"/>
    </source>
</evidence>
<dbReference type="GO" id="GO:0046872">
    <property type="term" value="F:metal ion binding"/>
    <property type="evidence" value="ECO:0007669"/>
    <property type="project" value="UniProtKB-KW"/>
</dbReference>
<dbReference type="GO" id="GO:0020037">
    <property type="term" value="F:heme binding"/>
    <property type="evidence" value="ECO:0007669"/>
    <property type="project" value="InterPro"/>
</dbReference>
<comment type="subcellular location">
    <subcellularLocation>
        <location evidence="1">Cell membrane</location>
        <topology evidence="1">Single-pass membrane protein</topology>
    </subcellularLocation>
</comment>
<dbReference type="PRINTS" id="PR00604">
    <property type="entry name" value="CYTCHRMECIAB"/>
</dbReference>
<dbReference type="RefSeq" id="WP_146363440.1">
    <property type="nucleotide sequence ID" value="NZ_CP042261.1"/>
</dbReference>
<accession>A0A5B8IVV4</accession>
<evidence type="ECO:0000313" key="14">
    <source>
        <dbReference type="Proteomes" id="UP000318483"/>
    </source>
</evidence>
<keyword evidence="9 11" id="KW-0408">Iron</keyword>
<dbReference type="GO" id="GO:0005886">
    <property type="term" value="C:plasma membrane"/>
    <property type="evidence" value="ECO:0007669"/>
    <property type="project" value="UniProtKB-SubCell"/>
</dbReference>
<evidence type="ECO:0000256" key="1">
    <source>
        <dbReference type="ARBA" id="ARBA00004162"/>
    </source>
</evidence>
<dbReference type="SUPFAM" id="SSF46626">
    <property type="entry name" value="Cytochrome c"/>
    <property type="match status" value="1"/>
</dbReference>
<sequence length="172" mass="18358">MFDTMTFTKVLGGFCGALLVFLLGGWLAESLYHTGGGHGEAHEQAYSIDTGAEEASGEPAEEIDFDALLAEADPAKGESVFRKCQACHKLDGTDGTGPHLNGVVDRAKAYVDGFAYSDALMAMSEESWTPENLSHFIENPRGYAPGTKMSFAGIKKPEDRADLIAYLQTTGG</sequence>